<proteinExistence type="predicted"/>
<reference evidence="2" key="1">
    <citation type="journal article" date="2020" name="mSystems">
        <title>Genome- and Community-Level Interaction Insights into Carbon Utilization and Element Cycling Functions of Hydrothermarchaeota in Hydrothermal Sediment.</title>
        <authorList>
            <person name="Zhou Z."/>
            <person name="Liu Y."/>
            <person name="Xu W."/>
            <person name="Pan J."/>
            <person name="Luo Z.H."/>
            <person name="Li M."/>
        </authorList>
    </citation>
    <scope>NUCLEOTIDE SEQUENCE [LARGE SCALE GENOMIC DNA]</scope>
    <source>
        <strain evidence="2">SpSt-479</strain>
    </source>
</reference>
<gene>
    <name evidence="2" type="ORF">ENS31_02155</name>
</gene>
<feature type="domain" description="DUF4476" evidence="1">
    <location>
        <begin position="91"/>
        <end position="180"/>
    </location>
</feature>
<evidence type="ECO:0000313" key="2">
    <source>
        <dbReference type="EMBL" id="HFI90315.1"/>
    </source>
</evidence>
<sequence>MKKFLLLIISLLFFISVNEIYSQRKPDFRSISIRELKNRLIENLQELDSDYLQNLSYKDYRKAREILIESFNLLRMIPDNGITIREESKIMSDKDFSELCENIKSESFESDKIYVIQLAAKYNHFTVAQLITLIDLMSFSNDKIEVVKIVYPNVIDKYNSHLIINAFTHSSDKERVKKIINEFPDK</sequence>
<dbReference type="EMBL" id="DSUJ01000008">
    <property type="protein sequence ID" value="HFI90315.1"/>
    <property type="molecule type" value="Genomic_DNA"/>
</dbReference>
<accession>A0A7V2ZI35</accession>
<dbReference type="Pfam" id="PF14771">
    <property type="entry name" value="DUF4476"/>
    <property type="match status" value="1"/>
</dbReference>
<organism evidence="2">
    <name type="scientific">Ignavibacterium album</name>
    <dbReference type="NCBI Taxonomy" id="591197"/>
    <lineage>
        <taxon>Bacteria</taxon>
        <taxon>Pseudomonadati</taxon>
        <taxon>Ignavibacteriota</taxon>
        <taxon>Ignavibacteria</taxon>
        <taxon>Ignavibacteriales</taxon>
        <taxon>Ignavibacteriaceae</taxon>
        <taxon>Ignavibacterium</taxon>
    </lineage>
</organism>
<protein>
    <submittedName>
        <fullName evidence="2">DUF4476 domain-containing protein</fullName>
    </submittedName>
</protein>
<dbReference type="InterPro" id="IPR028011">
    <property type="entry name" value="DUF4476"/>
</dbReference>
<evidence type="ECO:0000259" key="1">
    <source>
        <dbReference type="Pfam" id="PF14771"/>
    </source>
</evidence>
<comment type="caution">
    <text evidence="2">The sequence shown here is derived from an EMBL/GenBank/DDBJ whole genome shotgun (WGS) entry which is preliminary data.</text>
</comment>
<name>A0A7V2ZI35_9BACT</name>
<dbReference type="RefSeq" id="WP_304144842.1">
    <property type="nucleotide sequence ID" value="NZ_JAOAIE010000047.1"/>
</dbReference>
<dbReference type="AlphaFoldDB" id="A0A7V2ZI35"/>